<accession>A0A6J4KAQ2</accession>
<sequence>MNQNQIKWLAAALMLIDHIGLMLEAEPMRIIGRLSFPLFSWVFAQNWKRPGDKNPLITRLILFGVLSQIPHMLLFGNLQLNIMFSFAVAALTLSYIRRFDRKIAVLSTGLVSAQILGVSYGWYAVACPLLMIRWKGGGDRLWWFGWTIANIGYAISCKSWIQIFAIFTPLVLAYYDTSKDQKPTALEKRFFYYFYPLHLGGLAALRTIV</sequence>
<proteinExistence type="predicted"/>
<feature type="transmembrane region" description="Helical" evidence="1">
    <location>
        <begin position="56"/>
        <end position="74"/>
    </location>
</feature>
<keyword evidence="1" id="KW-1133">Transmembrane helix</keyword>
<keyword evidence="1" id="KW-0472">Membrane</keyword>
<evidence type="ECO:0000256" key="1">
    <source>
        <dbReference type="SAM" id="Phobius"/>
    </source>
</evidence>
<dbReference type="AlphaFoldDB" id="A0A6J4KAQ2"/>
<gene>
    <name evidence="2" type="ORF">AVDCRST_MAG84-83</name>
</gene>
<name>A0A6J4KAQ2_9CYAN</name>
<dbReference type="EMBL" id="CADCTZ010000014">
    <property type="protein sequence ID" value="CAA9300791.1"/>
    <property type="molecule type" value="Genomic_DNA"/>
</dbReference>
<keyword evidence="1" id="KW-0812">Transmembrane</keyword>
<feature type="transmembrane region" description="Helical" evidence="1">
    <location>
        <begin position="103"/>
        <end position="123"/>
    </location>
</feature>
<feature type="transmembrane region" description="Helical" evidence="1">
    <location>
        <begin position="143"/>
        <end position="170"/>
    </location>
</feature>
<reference evidence="2" key="1">
    <citation type="submission" date="2020-02" db="EMBL/GenBank/DDBJ databases">
        <authorList>
            <person name="Meier V. D."/>
        </authorList>
    </citation>
    <scope>NUCLEOTIDE SEQUENCE</scope>
    <source>
        <strain evidence="2">AVDCRST_MAG84</strain>
    </source>
</reference>
<evidence type="ECO:0000313" key="2">
    <source>
        <dbReference type="EMBL" id="CAA9300791.1"/>
    </source>
</evidence>
<dbReference type="InterPro" id="IPR008875">
    <property type="entry name" value="TraX"/>
</dbReference>
<dbReference type="Pfam" id="PF05857">
    <property type="entry name" value="TraX"/>
    <property type="match status" value="1"/>
</dbReference>
<organism evidence="2">
    <name type="scientific">uncultured Microcoleus sp</name>
    <dbReference type="NCBI Taxonomy" id="259945"/>
    <lineage>
        <taxon>Bacteria</taxon>
        <taxon>Bacillati</taxon>
        <taxon>Cyanobacteriota</taxon>
        <taxon>Cyanophyceae</taxon>
        <taxon>Oscillatoriophycideae</taxon>
        <taxon>Oscillatoriales</taxon>
        <taxon>Microcoleaceae</taxon>
        <taxon>Microcoleus</taxon>
        <taxon>environmental samples</taxon>
    </lineage>
</organism>
<feature type="transmembrane region" description="Helical" evidence="1">
    <location>
        <begin position="80"/>
        <end position="96"/>
    </location>
</feature>
<protein>
    <submittedName>
        <fullName evidence="2">TraX family protein</fullName>
    </submittedName>
</protein>